<proteinExistence type="predicted"/>
<dbReference type="RefSeq" id="WP_012111535.1">
    <property type="nucleotide sequence ID" value="NC_009719.1"/>
</dbReference>
<organism evidence="2 3">
    <name type="scientific">Parvibaculum lavamentivorans (strain DS-1 / DSM 13023 / NCIMB 13966)</name>
    <dbReference type="NCBI Taxonomy" id="402881"/>
    <lineage>
        <taxon>Bacteria</taxon>
        <taxon>Pseudomonadati</taxon>
        <taxon>Pseudomonadota</taxon>
        <taxon>Alphaproteobacteria</taxon>
        <taxon>Hyphomicrobiales</taxon>
        <taxon>Parvibaculaceae</taxon>
        <taxon>Parvibaculum</taxon>
    </lineage>
</organism>
<dbReference type="InterPro" id="IPR029058">
    <property type="entry name" value="AB_hydrolase_fold"/>
</dbReference>
<dbReference type="OrthoDB" id="9804723at2"/>
<dbReference type="PANTHER" id="PTHR43194">
    <property type="entry name" value="HYDROLASE ALPHA/BETA FOLD FAMILY"/>
    <property type="match status" value="1"/>
</dbReference>
<protein>
    <submittedName>
        <fullName evidence="2">Alpha/beta hydrolase fold</fullName>
    </submittedName>
</protein>
<keyword evidence="2" id="KW-0378">Hydrolase</keyword>
<dbReference type="MEROPS" id="S33.010"/>
<dbReference type="Proteomes" id="UP000006377">
    <property type="component" value="Chromosome"/>
</dbReference>
<dbReference type="eggNOG" id="COG1073">
    <property type="taxonomic scope" value="Bacteria"/>
</dbReference>
<dbReference type="AlphaFoldDB" id="A7HWE0"/>
<reference evidence="2 3" key="1">
    <citation type="journal article" date="2011" name="Stand. Genomic Sci.">
        <title>Complete genome sequence of Parvibaculum lavamentivorans type strain (DS-1(T)).</title>
        <authorList>
            <person name="Schleheck D."/>
            <person name="Weiss M."/>
            <person name="Pitluck S."/>
            <person name="Bruce D."/>
            <person name="Land M.L."/>
            <person name="Han S."/>
            <person name="Saunders E."/>
            <person name="Tapia R."/>
            <person name="Detter C."/>
            <person name="Brettin T."/>
            <person name="Han J."/>
            <person name="Woyke T."/>
            <person name="Goodwin L."/>
            <person name="Pennacchio L."/>
            <person name="Nolan M."/>
            <person name="Cook A.M."/>
            <person name="Kjelleberg S."/>
            <person name="Thomas T."/>
        </authorList>
    </citation>
    <scope>NUCLEOTIDE SEQUENCE [LARGE SCALE GENOMIC DNA]</scope>
    <source>
        <strain evidence="3">DS-1 / DSM 13023 / NCIMB 13966</strain>
    </source>
</reference>
<dbReference type="PRINTS" id="PR00111">
    <property type="entry name" value="ABHYDROLASE"/>
</dbReference>
<name>A7HWE0_PARL1</name>
<accession>A7HWE0</accession>
<dbReference type="EMBL" id="CP000774">
    <property type="protein sequence ID" value="ABS64223.1"/>
    <property type="molecule type" value="Genomic_DNA"/>
</dbReference>
<sequence>MDYFESDGLRLAYFAEGEGTPIVLAHGFASTHRVNWIATGWSRALMEAGFRVIMPDMRGHGESDKPHDAEDYTLSAMAADLVALLDHLGEPGADLMGYSMGAMVALVAATEWPDRFDRVIAAGVGARLLAADRDPRPVIEALLADDPASVEDAGARMFRVFADQNGQDRAALAACFEAVRAPFPAEGLSRISRPVLVVAGETDSQAGAAGVLAARIPNARGFTVPKRDHMKTVGDRAYKEAVLKFLEG</sequence>
<dbReference type="SUPFAM" id="SSF53474">
    <property type="entry name" value="alpha/beta-Hydrolases"/>
    <property type="match status" value="1"/>
</dbReference>
<keyword evidence="3" id="KW-1185">Reference proteome</keyword>
<dbReference type="KEGG" id="pla:Plav_2615"/>
<dbReference type="STRING" id="402881.Plav_2615"/>
<gene>
    <name evidence="2" type="ordered locus">Plav_2615</name>
</gene>
<evidence type="ECO:0000313" key="2">
    <source>
        <dbReference type="EMBL" id="ABS64223.1"/>
    </source>
</evidence>
<evidence type="ECO:0000259" key="1">
    <source>
        <dbReference type="Pfam" id="PF00561"/>
    </source>
</evidence>
<dbReference type="HOGENOM" id="CLU_020336_50_5_5"/>
<dbReference type="Pfam" id="PF00561">
    <property type="entry name" value="Abhydrolase_1"/>
    <property type="match status" value="1"/>
</dbReference>
<dbReference type="InterPro" id="IPR050228">
    <property type="entry name" value="Carboxylesterase_BioH"/>
</dbReference>
<dbReference type="Gene3D" id="3.40.50.1820">
    <property type="entry name" value="alpha/beta hydrolase"/>
    <property type="match status" value="1"/>
</dbReference>
<dbReference type="GO" id="GO:0016787">
    <property type="term" value="F:hydrolase activity"/>
    <property type="evidence" value="ECO:0007669"/>
    <property type="project" value="UniProtKB-KW"/>
</dbReference>
<dbReference type="InterPro" id="IPR000073">
    <property type="entry name" value="AB_hydrolase_1"/>
</dbReference>
<evidence type="ECO:0000313" key="3">
    <source>
        <dbReference type="Proteomes" id="UP000006377"/>
    </source>
</evidence>
<dbReference type="PANTHER" id="PTHR43194:SF2">
    <property type="entry name" value="PEROXISOMAL MEMBRANE PROTEIN LPX1"/>
    <property type="match status" value="1"/>
</dbReference>
<feature type="domain" description="AB hydrolase-1" evidence="1">
    <location>
        <begin position="21"/>
        <end position="124"/>
    </location>
</feature>